<proteinExistence type="predicted"/>
<gene>
    <name evidence="1" type="ORF">DC094_03045</name>
</gene>
<evidence type="ECO:0000313" key="1">
    <source>
        <dbReference type="EMBL" id="PVZ72011.1"/>
    </source>
</evidence>
<sequence length="155" mass="17605">MMSNSIKDYELFHGVVLSRLTRSKQPITLLMIETNTNESWSIYSISDQKVFFKHCASRKTLRNNIYSWTFGFTNNQLEQIKPGVSLALICASKEMKDKNTGICFIEKEISNKIFSENSKTITIHLQPGCSYKISSKAIKGKISIPQNAIDKFALT</sequence>
<dbReference type="AlphaFoldDB" id="A0A2V1GY13"/>
<organism evidence="1 2">
    <name type="scientific">Pelagibaculum spongiae</name>
    <dbReference type="NCBI Taxonomy" id="2080658"/>
    <lineage>
        <taxon>Bacteria</taxon>
        <taxon>Pseudomonadati</taxon>
        <taxon>Pseudomonadota</taxon>
        <taxon>Gammaproteobacteria</taxon>
        <taxon>Oceanospirillales</taxon>
        <taxon>Pelagibaculum</taxon>
    </lineage>
</organism>
<comment type="caution">
    <text evidence="1">The sequence shown here is derived from an EMBL/GenBank/DDBJ whole genome shotgun (WGS) entry which is preliminary data.</text>
</comment>
<protein>
    <submittedName>
        <fullName evidence="1">Uncharacterized protein</fullName>
    </submittedName>
</protein>
<dbReference type="EMBL" id="QDDL01000001">
    <property type="protein sequence ID" value="PVZ72011.1"/>
    <property type="molecule type" value="Genomic_DNA"/>
</dbReference>
<name>A0A2V1GY13_9GAMM</name>
<evidence type="ECO:0000313" key="2">
    <source>
        <dbReference type="Proteomes" id="UP000244906"/>
    </source>
</evidence>
<accession>A0A2V1GY13</accession>
<dbReference type="Proteomes" id="UP000244906">
    <property type="component" value="Unassembled WGS sequence"/>
</dbReference>
<keyword evidence="2" id="KW-1185">Reference proteome</keyword>
<reference evidence="1 2" key="1">
    <citation type="submission" date="2018-04" db="EMBL/GenBank/DDBJ databases">
        <title>Thalassorhabdus spongiae gen. nov., sp. nov., isolated from a marine sponge in South-West Iceland.</title>
        <authorList>
            <person name="Knobloch S."/>
            <person name="Daussin A."/>
            <person name="Johannsson R."/>
            <person name="Marteinsson V.T."/>
        </authorList>
    </citation>
    <scope>NUCLEOTIDE SEQUENCE [LARGE SCALE GENOMIC DNA]</scope>
    <source>
        <strain evidence="1 2">Hp12</strain>
    </source>
</reference>